<proteinExistence type="predicted"/>
<feature type="transmembrane region" description="Helical" evidence="1">
    <location>
        <begin position="89"/>
        <end position="106"/>
    </location>
</feature>
<keyword evidence="3" id="KW-1185">Reference proteome</keyword>
<dbReference type="AlphaFoldDB" id="A0A3S0IBU4"/>
<dbReference type="Proteomes" id="UP000271374">
    <property type="component" value="Unassembled WGS sequence"/>
</dbReference>
<protein>
    <submittedName>
        <fullName evidence="2">Uncharacterized protein</fullName>
    </submittedName>
</protein>
<dbReference type="OrthoDB" id="1681403at2"/>
<keyword evidence="1" id="KW-0812">Transmembrane</keyword>
<evidence type="ECO:0000256" key="1">
    <source>
        <dbReference type="SAM" id="Phobius"/>
    </source>
</evidence>
<gene>
    <name evidence="2" type="ORF">EKG37_14165</name>
</gene>
<evidence type="ECO:0000313" key="2">
    <source>
        <dbReference type="EMBL" id="RTR30040.1"/>
    </source>
</evidence>
<feature type="transmembrane region" description="Helical" evidence="1">
    <location>
        <begin position="51"/>
        <end position="68"/>
    </location>
</feature>
<dbReference type="RefSeq" id="WP_126409352.1">
    <property type="nucleotide sequence ID" value="NZ_RXNT01000011.1"/>
</dbReference>
<reference evidence="2 3" key="1">
    <citation type="submission" date="2018-12" db="EMBL/GenBank/DDBJ databases">
        <title>Bacillus yapensis draft genome sequence.</title>
        <authorList>
            <person name="Yu L."/>
            <person name="Xu X."/>
            <person name="Tang X."/>
        </authorList>
    </citation>
    <scope>NUCLEOTIDE SEQUENCE [LARGE SCALE GENOMIC DNA]</scope>
    <source>
        <strain evidence="2 3">XXST-01</strain>
    </source>
</reference>
<sequence length="415" mass="47982">MDNFQNTNKARRYKAHVSIFGTTQIHLRNPWTVAMWSVAFPGFGHFLLNKYFRAFSLFLWEVIINQVTKLNLAMVYSFTGNFEAAKEVLDLRMVIMYIPVYLFAIWDSYRTTVDLNNIYTLAKREDAQFNSFSLGAFEINYLDKRNPIMAVLWAMTIPSVGQLYVHRIILAGFTLIWTAVFMYNSHFLEAFIYLINGNLNKSIAVLDAQWLLYVPSFYFFTIFDSYVSAVENNKLFEDEQGKYLKNHYQSYIFNLMKLNKVDTMHIFATFEHSTYLELAITELEEHGIQNILAVPLNNRTEERKLFDNLHQSDGVSLISKGMILAFLFSTIGASRGFVMEWGPIIWGLIGAGSGFILGFIIDLFIKKISKRKQKLLRGKNSEVVLIVECGEQQKQQVERILWNKLALGVAELNQS</sequence>
<name>A0A3S0IBU4_9BACI</name>
<accession>A0A3S0IBU4</accession>
<feature type="transmembrane region" description="Helical" evidence="1">
    <location>
        <begin position="164"/>
        <end position="183"/>
    </location>
</feature>
<feature type="transmembrane region" description="Helical" evidence="1">
    <location>
        <begin position="344"/>
        <end position="365"/>
    </location>
</feature>
<keyword evidence="1" id="KW-0472">Membrane</keyword>
<feature type="transmembrane region" description="Helical" evidence="1">
    <location>
        <begin position="317"/>
        <end position="338"/>
    </location>
</feature>
<dbReference type="EMBL" id="RXNT01000011">
    <property type="protein sequence ID" value="RTR30040.1"/>
    <property type="molecule type" value="Genomic_DNA"/>
</dbReference>
<comment type="caution">
    <text evidence="2">The sequence shown here is derived from an EMBL/GenBank/DDBJ whole genome shotgun (WGS) entry which is preliminary data.</text>
</comment>
<keyword evidence="1" id="KW-1133">Transmembrane helix</keyword>
<organism evidence="2 3">
    <name type="scientific">Bacillus yapensis</name>
    <dbReference type="NCBI Taxonomy" id="2492960"/>
    <lineage>
        <taxon>Bacteria</taxon>
        <taxon>Bacillati</taxon>
        <taxon>Bacillota</taxon>
        <taxon>Bacilli</taxon>
        <taxon>Bacillales</taxon>
        <taxon>Bacillaceae</taxon>
        <taxon>Bacillus</taxon>
    </lineage>
</organism>
<evidence type="ECO:0000313" key="3">
    <source>
        <dbReference type="Proteomes" id="UP000271374"/>
    </source>
</evidence>